<evidence type="ECO:0000313" key="3">
    <source>
        <dbReference type="Proteomes" id="UP000095281"/>
    </source>
</evidence>
<dbReference type="WBParaSite" id="MhA1_Contig726.frz3.gene9">
    <property type="protein sequence ID" value="MhA1_Contig726.frz3.gene9"/>
    <property type="gene ID" value="MhA1_Contig726.frz3.gene9"/>
</dbReference>
<protein>
    <submittedName>
        <fullName evidence="4">RH1 domain-containing protein</fullName>
    </submittedName>
</protein>
<feature type="compositionally biased region" description="Low complexity" evidence="2">
    <location>
        <begin position="117"/>
        <end position="132"/>
    </location>
</feature>
<proteinExistence type="predicted"/>
<evidence type="ECO:0000256" key="1">
    <source>
        <dbReference type="SAM" id="Coils"/>
    </source>
</evidence>
<dbReference type="Proteomes" id="UP000095281">
    <property type="component" value="Unplaced"/>
</dbReference>
<feature type="coiled-coil region" evidence="1">
    <location>
        <begin position="159"/>
        <end position="258"/>
    </location>
</feature>
<dbReference type="GO" id="GO:0005737">
    <property type="term" value="C:cytoplasm"/>
    <property type="evidence" value="ECO:0007669"/>
    <property type="project" value="TreeGrafter"/>
</dbReference>
<dbReference type="GO" id="GO:0030705">
    <property type="term" value="P:cytoskeleton-dependent intracellular transport"/>
    <property type="evidence" value="ECO:0007669"/>
    <property type="project" value="TreeGrafter"/>
</dbReference>
<sequence length="268" mass="30288">MQKLLALLLGAAVQSPQRERFIERIKHMRPEIQSELVEEIQRVTNSANTNSPVVNLDSLLAELEQQPSTGEEAIDRAEEGIENNNQRVVALLERVIRERDEYTNELFEMAADMEQEGSSGSSSSGMATASSSCNGDISVPNNAKCISSGARSPSPNALDRHLSVELAAAKGELRKLRNENDEKDEILQEMQDELLQQRIEIGRLQAERLELVKDARAAKDYRDEMDCMQHKLNRLERLEAENEKLRSRLNELDFYKNRVNVSSKLSLP</sequence>
<dbReference type="GO" id="GO:0008017">
    <property type="term" value="F:microtubule binding"/>
    <property type="evidence" value="ECO:0007669"/>
    <property type="project" value="TreeGrafter"/>
</dbReference>
<keyword evidence="1" id="KW-0175">Coiled coil</keyword>
<dbReference type="GO" id="GO:0005813">
    <property type="term" value="C:centrosome"/>
    <property type="evidence" value="ECO:0007669"/>
    <property type="project" value="TreeGrafter"/>
</dbReference>
<dbReference type="AlphaFoldDB" id="A0A1I8BXP8"/>
<dbReference type="Gene3D" id="1.10.418.10">
    <property type="entry name" value="Calponin-like domain"/>
    <property type="match status" value="1"/>
</dbReference>
<dbReference type="GO" id="GO:0031122">
    <property type="term" value="P:cytoplasmic microtubule organization"/>
    <property type="evidence" value="ECO:0007669"/>
    <property type="project" value="TreeGrafter"/>
</dbReference>
<dbReference type="PANTHER" id="PTHR18947:SF28">
    <property type="entry name" value="GIRDIN, ISOFORM A"/>
    <property type="match status" value="1"/>
</dbReference>
<keyword evidence="3" id="KW-1185">Reference proteome</keyword>
<organism evidence="3 4">
    <name type="scientific">Meloidogyne hapla</name>
    <name type="common">Root-knot nematode worm</name>
    <dbReference type="NCBI Taxonomy" id="6305"/>
    <lineage>
        <taxon>Eukaryota</taxon>
        <taxon>Metazoa</taxon>
        <taxon>Ecdysozoa</taxon>
        <taxon>Nematoda</taxon>
        <taxon>Chromadorea</taxon>
        <taxon>Rhabditida</taxon>
        <taxon>Tylenchina</taxon>
        <taxon>Tylenchomorpha</taxon>
        <taxon>Tylenchoidea</taxon>
        <taxon>Meloidogynidae</taxon>
        <taxon>Meloidogyninae</taxon>
        <taxon>Meloidogyne</taxon>
    </lineage>
</organism>
<dbReference type="SUPFAM" id="SSF116907">
    <property type="entry name" value="Hook domain"/>
    <property type="match status" value="1"/>
</dbReference>
<reference evidence="4" key="1">
    <citation type="submission" date="2016-11" db="UniProtKB">
        <authorList>
            <consortium name="WormBaseParasite"/>
        </authorList>
    </citation>
    <scope>IDENTIFICATION</scope>
</reference>
<feature type="region of interest" description="Disordered" evidence="2">
    <location>
        <begin position="113"/>
        <end position="133"/>
    </location>
</feature>
<evidence type="ECO:0000256" key="2">
    <source>
        <dbReference type="SAM" id="MobiDB-lite"/>
    </source>
</evidence>
<dbReference type="InterPro" id="IPR036872">
    <property type="entry name" value="CH_dom_sf"/>
</dbReference>
<feature type="coiled-coil region" evidence="1">
    <location>
        <begin position="74"/>
        <end position="112"/>
    </location>
</feature>
<accession>A0A1I8BXP8</accession>
<name>A0A1I8BXP8_MELHA</name>
<evidence type="ECO:0000313" key="4">
    <source>
        <dbReference type="WBParaSite" id="MhA1_Contig726.frz3.gene9"/>
    </source>
</evidence>
<dbReference type="PANTHER" id="PTHR18947">
    <property type="entry name" value="HOOK PROTEINS"/>
    <property type="match status" value="1"/>
</dbReference>
<dbReference type="GO" id="GO:0051959">
    <property type="term" value="F:dynein light intermediate chain binding"/>
    <property type="evidence" value="ECO:0007669"/>
    <property type="project" value="TreeGrafter"/>
</dbReference>